<dbReference type="Pfam" id="PF00990">
    <property type="entry name" value="GGDEF"/>
    <property type="match status" value="1"/>
</dbReference>
<accession>A0A3L7JCU3</accession>
<feature type="transmembrane region" description="Helical" evidence="2">
    <location>
        <begin position="185"/>
        <end position="206"/>
    </location>
</feature>
<dbReference type="InterPro" id="IPR035919">
    <property type="entry name" value="EAL_sf"/>
</dbReference>
<evidence type="ECO:0000259" key="4">
    <source>
        <dbReference type="PROSITE" id="PS50887"/>
    </source>
</evidence>
<name>A0A3L7JCU3_9HYPH</name>
<dbReference type="RefSeq" id="WP_121645533.1">
    <property type="nucleotide sequence ID" value="NZ_RCWN01000001.1"/>
</dbReference>
<evidence type="ECO:0000313" key="6">
    <source>
        <dbReference type="Proteomes" id="UP000281094"/>
    </source>
</evidence>
<dbReference type="SMART" id="SM00052">
    <property type="entry name" value="EAL"/>
    <property type="match status" value="1"/>
</dbReference>
<dbReference type="InterPro" id="IPR000160">
    <property type="entry name" value="GGDEF_dom"/>
</dbReference>
<gene>
    <name evidence="5" type="ORF">D8780_10480</name>
</gene>
<organism evidence="5 6">
    <name type="scientific">Notoacmeibacter ruber</name>
    <dbReference type="NCBI Taxonomy" id="2670375"/>
    <lineage>
        <taxon>Bacteria</taxon>
        <taxon>Pseudomonadati</taxon>
        <taxon>Pseudomonadota</taxon>
        <taxon>Alphaproteobacteria</taxon>
        <taxon>Hyphomicrobiales</taxon>
        <taxon>Notoacmeibacteraceae</taxon>
        <taxon>Notoacmeibacter</taxon>
    </lineage>
</organism>
<dbReference type="CDD" id="cd01948">
    <property type="entry name" value="EAL"/>
    <property type="match status" value="1"/>
</dbReference>
<dbReference type="CDD" id="cd01949">
    <property type="entry name" value="GGDEF"/>
    <property type="match status" value="1"/>
</dbReference>
<evidence type="ECO:0000256" key="1">
    <source>
        <dbReference type="SAM" id="MobiDB-lite"/>
    </source>
</evidence>
<keyword evidence="2" id="KW-0812">Transmembrane</keyword>
<dbReference type="Pfam" id="PF00563">
    <property type="entry name" value="EAL"/>
    <property type="match status" value="1"/>
</dbReference>
<dbReference type="GO" id="GO:0003824">
    <property type="term" value="F:catalytic activity"/>
    <property type="evidence" value="ECO:0007669"/>
    <property type="project" value="UniProtKB-ARBA"/>
</dbReference>
<dbReference type="InterPro" id="IPR001633">
    <property type="entry name" value="EAL_dom"/>
</dbReference>
<dbReference type="FunFam" id="3.30.70.270:FF:000001">
    <property type="entry name" value="Diguanylate cyclase domain protein"/>
    <property type="match status" value="1"/>
</dbReference>
<feature type="transmembrane region" description="Helical" evidence="2">
    <location>
        <begin position="12"/>
        <end position="33"/>
    </location>
</feature>
<evidence type="ECO:0000256" key="2">
    <source>
        <dbReference type="SAM" id="Phobius"/>
    </source>
</evidence>
<dbReference type="InterPro" id="IPR043128">
    <property type="entry name" value="Rev_trsase/Diguanyl_cyclase"/>
</dbReference>
<evidence type="ECO:0000259" key="3">
    <source>
        <dbReference type="PROSITE" id="PS50883"/>
    </source>
</evidence>
<evidence type="ECO:0000313" key="5">
    <source>
        <dbReference type="EMBL" id="RLQ88567.1"/>
    </source>
</evidence>
<feature type="region of interest" description="Disordered" evidence="1">
    <location>
        <begin position="649"/>
        <end position="671"/>
    </location>
</feature>
<dbReference type="NCBIfam" id="TIGR00254">
    <property type="entry name" value="GGDEF"/>
    <property type="match status" value="1"/>
</dbReference>
<dbReference type="SUPFAM" id="SSF55073">
    <property type="entry name" value="Nucleotide cyclase"/>
    <property type="match status" value="1"/>
</dbReference>
<feature type="domain" description="GGDEF" evidence="4">
    <location>
        <begin position="250"/>
        <end position="385"/>
    </location>
</feature>
<dbReference type="Gene3D" id="3.20.20.450">
    <property type="entry name" value="EAL domain"/>
    <property type="match status" value="1"/>
</dbReference>
<dbReference type="SMART" id="SM00267">
    <property type="entry name" value="GGDEF"/>
    <property type="match status" value="1"/>
</dbReference>
<sequence length="671" mass="74950">MRESWRHKPSFFLKNGFLLAILAIFTFEALYSYRSIDRLLDAHGQYTARQWADAFVLQENLTNTLLSGAELSDQEQRSLTLIANEGSVFRFKFFDLDGELVFSSEGETGPSESLTAHAPTAASRLFEGEPYIRLDEGEPGSDLPAYYAEGFVPLYRSGEIAGFAEVYVDQTESRSVLLNTLYPSLWLTLSLCIVAILHVLYTAWLMRREQSANDRAHHLARHDVLTGLHNRDVFVATLQERIAGKRKSDPGIAIHMIDLDGFKNINDRHGHGIGDELLRTVADVLLRNIRSEDLLARLGGDEFVAIQANVDNRQQAIDFASRMVASVREIRQVGNVEIRLSTSVGTYLLDSMVGTETEDIVLSRADAALYHAKGEGKDQVAIFEPEMEDLVRSRQLLRSRLVEAIENETLEVFYQPQHEAKTGRLCGFEALARLQDGEGGYVSPYIFIPLAEELRLMPRLGALILEQSCRDAVEWPDDLYLAVNLSVQQFEKGLVDVVRNALESSGLNPQRLELEITESMFIQDHDVPSIERQLHELKKLGVQIAMDDFGTGYSSLNSLWRFPFDKLKVDRSVVSQIDQSTTVNYILDTIAALGRTMRLRVTAEGVETEAQRTLAIQAGCDEIQGYFYAAPMAGKRVKEHISQVLAGKAAGADDISSPPAEAKTADDDQLT</sequence>
<dbReference type="PROSITE" id="PS50883">
    <property type="entry name" value="EAL"/>
    <property type="match status" value="1"/>
</dbReference>
<reference evidence="5 6" key="1">
    <citation type="submission" date="2018-10" db="EMBL/GenBank/DDBJ databases">
        <title>Notoacmeibacter sp. M2BS9Y-3-1, whole genome shotgun sequence.</title>
        <authorList>
            <person name="Tuo L."/>
        </authorList>
    </citation>
    <scope>NUCLEOTIDE SEQUENCE [LARGE SCALE GENOMIC DNA]</scope>
    <source>
        <strain evidence="5 6">M2BS9Y-3-1</strain>
    </source>
</reference>
<dbReference type="PANTHER" id="PTHR44757">
    <property type="entry name" value="DIGUANYLATE CYCLASE DGCP"/>
    <property type="match status" value="1"/>
</dbReference>
<dbReference type="EMBL" id="RCWN01000001">
    <property type="protein sequence ID" value="RLQ88567.1"/>
    <property type="molecule type" value="Genomic_DNA"/>
</dbReference>
<proteinExistence type="predicted"/>
<dbReference type="InterPro" id="IPR029787">
    <property type="entry name" value="Nucleotide_cyclase"/>
</dbReference>
<dbReference type="PANTHER" id="PTHR44757:SF2">
    <property type="entry name" value="BIOFILM ARCHITECTURE MAINTENANCE PROTEIN MBAA"/>
    <property type="match status" value="1"/>
</dbReference>
<comment type="caution">
    <text evidence="5">The sequence shown here is derived from an EMBL/GenBank/DDBJ whole genome shotgun (WGS) entry which is preliminary data.</text>
</comment>
<dbReference type="Proteomes" id="UP000281094">
    <property type="component" value="Unassembled WGS sequence"/>
</dbReference>
<protein>
    <submittedName>
        <fullName evidence="5">EAL domain-containing protein</fullName>
    </submittedName>
</protein>
<keyword evidence="2" id="KW-0472">Membrane</keyword>
<dbReference type="Gene3D" id="3.30.70.270">
    <property type="match status" value="1"/>
</dbReference>
<dbReference type="PROSITE" id="PS50887">
    <property type="entry name" value="GGDEF"/>
    <property type="match status" value="1"/>
</dbReference>
<dbReference type="InterPro" id="IPR052155">
    <property type="entry name" value="Biofilm_reg_signaling"/>
</dbReference>
<feature type="domain" description="EAL" evidence="3">
    <location>
        <begin position="394"/>
        <end position="645"/>
    </location>
</feature>
<dbReference type="AlphaFoldDB" id="A0A3L7JCU3"/>
<keyword evidence="2" id="KW-1133">Transmembrane helix</keyword>
<dbReference type="SUPFAM" id="SSF141868">
    <property type="entry name" value="EAL domain-like"/>
    <property type="match status" value="1"/>
</dbReference>
<keyword evidence="6" id="KW-1185">Reference proteome</keyword>